<keyword evidence="5" id="KW-1185">Reference proteome</keyword>
<dbReference type="InterPro" id="IPR004007">
    <property type="entry name" value="DhaL_dom"/>
</dbReference>
<evidence type="ECO:0000256" key="1">
    <source>
        <dbReference type="ARBA" id="ARBA00022679"/>
    </source>
</evidence>
<dbReference type="STRING" id="1901.BB341_00505"/>
<proteinExistence type="predicted"/>
<organism evidence="4 5">
    <name type="scientific">Streptomyces clavuligerus</name>
    <dbReference type="NCBI Taxonomy" id="1901"/>
    <lineage>
        <taxon>Bacteria</taxon>
        <taxon>Bacillati</taxon>
        <taxon>Actinomycetota</taxon>
        <taxon>Actinomycetes</taxon>
        <taxon>Kitasatosporales</taxon>
        <taxon>Streptomycetaceae</taxon>
        <taxon>Streptomyces</taxon>
    </lineage>
</organism>
<dbReference type="InterPro" id="IPR036117">
    <property type="entry name" value="DhaL_dom_sf"/>
</dbReference>
<reference evidence="4 5" key="1">
    <citation type="journal article" date="2010" name="Genome Biol. Evol.">
        <title>The sequence of a 1.8-mb bacterial linear plasmid reveals a rich evolutionary reservoir of secondary metabolic pathways.</title>
        <authorList>
            <person name="Medema M.H."/>
            <person name="Trefzer A."/>
            <person name="Kovalchuk A."/>
            <person name="van den Berg M."/>
            <person name="Mueller U."/>
            <person name="Heijne W."/>
            <person name="Wu L."/>
            <person name="Alam M.T."/>
            <person name="Ronning C.M."/>
            <person name="Nierman W.C."/>
            <person name="Bovenberg R.A.L."/>
            <person name="Breitling R."/>
            <person name="Takano E."/>
        </authorList>
    </citation>
    <scope>NUCLEOTIDE SEQUENCE [LARGE SCALE GENOMIC DNA]</scope>
    <source>
        <strain evidence="5">ATCC 27064 / DSM 738 / JCM 4710 / NBRC 13307 / NCIMB 12785 / NRRL 3585 / VKM Ac-602</strain>
    </source>
</reference>
<dbReference type="PANTHER" id="PTHR28629">
    <property type="entry name" value="TRIOKINASE/FMN CYCLASE"/>
    <property type="match status" value="1"/>
</dbReference>
<keyword evidence="2 4" id="KW-0418">Kinase</keyword>
<dbReference type="eggNOG" id="COG2376">
    <property type="taxonomic scope" value="Bacteria"/>
</dbReference>
<dbReference type="GO" id="GO:0004371">
    <property type="term" value="F:glycerone kinase activity"/>
    <property type="evidence" value="ECO:0007669"/>
    <property type="project" value="InterPro"/>
</dbReference>
<name>E2Q1Q0_STRCL</name>
<evidence type="ECO:0000256" key="2">
    <source>
        <dbReference type="ARBA" id="ARBA00022777"/>
    </source>
</evidence>
<dbReference type="GO" id="GO:0005829">
    <property type="term" value="C:cytosol"/>
    <property type="evidence" value="ECO:0007669"/>
    <property type="project" value="TreeGrafter"/>
</dbReference>
<dbReference type="RefSeq" id="WP_003962778.1">
    <property type="nucleotide sequence ID" value="NZ_CM000913.1"/>
</dbReference>
<dbReference type="GeneID" id="93728003"/>
<dbReference type="PANTHER" id="PTHR28629:SF4">
    <property type="entry name" value="TRIOKINASE_FMN CYCLASE"/>
    <property type="match status" value="1"/>
</dbReference>
<dbReference type="AlphaFoldDB" id="E2Q1Q0"/>
<dbReference type="Pfam" id="PF02734">
    <property type="entry name" value="Dak2"/>
    <property type="match status" value="1"/>
</dbReference>
<evidence type="ECO:0000313" key="4">
    <source>
        <dbReference type="EMBL" id="EFG10676.1"/>
    </source>
</evidence>
<dbReference type="OrthoDB" id="9800291at2"/>
<evidence type="ECO:0000313" key="5">
    <source>
        <dbReference type="Proteomes" id="UP000002357"/>
    </source>
</evidence>
<dbReference type="KEGG" id="sclf:BB341_00505"/>
<dbReference type="GO" id="GO:0019563">
    <property type="term" value="P:glycerol catabolic process"/>
    <property type="evidence" value="ECO:0007669"/>
    <property type="project" value="TreeGrafter"/>
</dbReference>
<feature type="domain" description="DhaL" evidence="3">
    <location>
        <begin position="6"/>
        <end position="216"/>
    </location>
</feature>
<sequence>MAEDGVFTEAWVREFARSVAACESELTALDQLAGDGDFGVNLRSGLVAAVGVLDRGTADGRAAVPRRPRAAHEPLRVLATAFLDEVGGTSGPLFGLLFQELAAAARADGPRLTTHALAVGTGRGLAAIRRVGGAAPGDKTLLDALHPAVLALAACPAPTPPVRALDRASVTAWDGVRRTAGRSARRGRASYLGERAAGVPDPGAVGVALFLTTAVRPVTVLAPFLKAAGAPVSGRP</sequence>
<protein>
    <submittedName>
        <fullName evidence="4">Putative dihydroxyacetone kinase subunit 2</fullName>
    </submittedName>
</protein>
<dbReference type="FunFam" id="1.25.40.340:FF:000002">
    <property type="entry name" value="Dihydroxyacetone kinase, L subunit"/>
    <property type="match status" value="1"/>
</dbReference>
<evidence type="ECO:0000259" key="3">
    <source>
        <dbReference type="PROSITE" id="PS51480"/>
    </source>
</evidence>
<keyword evidence="1" id="KW-0808">Transferase</keyword>
<dbReference type="Proteomes" id="UP000002357">
    <property type="component" value="Chromosome"/>
</dbReference>
<dbReference type="SMART" id="SM01120">
    <property type="entry name" value="Dak2"/>
    <property type="match status" value="1"/>
</dbReference>
<dbReference type="EMBL" id="CM000913">
    <property type="protein sequence ID" value="EFG10676.1"/>
    <property type="molecule type" value="Genomic_DNA"/>
</dbReference>
<gene>
    <name evidence="4" type="ORF">SCLAV_5609</name>
</gene>
<dbReference type="PROSITE" id="PS51480">
    <property type="entry name" value="DHAL"/>
    <property type="match status" value="1"/>
</dbReference>
<dbReference type="SUPFAM" id="SSF101473">
    <property type="entry name" value="DhaL-like"/>
    <property type="match status" value="1"/>
</dbReference>
<accession>E2Q1Q0</accession>
<dbReference type="InterPro" id="IPR050861">
    <property type="entry name" value="Dihydroxyacetone_Kinase"/>
</dbReference>
<dbReference type="Gene3D" id="1.25.40.340">
    <property type="match status" value="1"/>
</dbReference>